<comment type="caution">
    <text evidence="10">The sequence shown here is derived from an EMBL/GenBank/DDBJ whole genome shotgun (WGS) entry which is preliminary data.</text>
</comment>
<dbReference type="Proteomes" id="UP001595752">
    <property type="component" value="Unassembled WGS sequence"/>
</dbReference>
<evidence type="ECO:0000259" key="9">
    <source>
        <dbReference type="PROSITE" id="PS50885"/>
    </source>
</evidence>
<gene>
    <name evidence="10" type="ORF">ACFOU2_05215</name>
</gene>
<dbReference type="InterPro" id="IPR004089">
    <property type="entry name" value="MCPsignal_dom"/>
</dbReference>
<feature type="transmembrane region" description="Helical" evidence="7">
    <location>
        <begin position="217"/>
        <end position="240"/>
    </location>
</feature>
<feature type="transmembrane region" description="Helical" evidence="7">
    <location>
        <begin position="57"/>
        <end position="77"/>
    </location>
</feature>
<dbReference type="RefSeq" id="WP_377912846.1">
    <property type="nucleotide sequence ID" value="NZ_JBHRZT010000020.1"/>
</dbReference>
<keyword evidence="2" id="KW-1003">Cell membrane</keyword>
<evidence type="ECO:0000256" key="1">
    <source>
        <dbReference type="ARBA" id="ARBA00004236"/>
    </source>
</evidence>
<evidence type="ECO:0000256" key="2">
    <source>
        <dbReference type="ARBA" id="ARBA00022475"/>
    </source>
</evidence>
<evidence type="ECO:0000256" key="5">
    <source>
        <dbReference type="ARBA" id="ARBA00029447"/>
    </source>
</evidence>
<keyword evidence="11" id="KW-1185">Reference proteome</keyword>
<evidence type="ECO:0000313" key="11">
    <source>
        <dbReference type="Proteomes" id="UP001595752"/>
    </source>
</evidence>
<sequence>MPFTILCHTLVCEKRGIIVDWKQWIKIKKTIAFPKWKRKNHTKWRRKELTLSLQNRLLISILSLLVTSVSLLGFVSYEKSRSTTITIIENRLEREAFTMYEIAQSLMFTFINDEEGFLKKFNYTVKSQDAQLTQDGLSGHFFLLKQKEVTPFTVSKGSPLIFPEKVLGQVQKQEHGVLHFDFQGNDYTLAFKQIPELKGIYLLAVPTADYLGTINHLALFMLIASIISVIITSVVIIFLVRSLTKPLMTMRKAMRKVREGDVSEQISITTSIPEISSLVKSFNQMIEQMKMMLDQINGTTVALNETGNELKGASERALYFNDELKESIFVVKQGAEQTATSSERSIHMFQEMKGKIHHIIHNMTDITQTADEMNNRAYQGEQDISRIIISMNRFEKEFTDMTHTIEEVKEHSLSIAKIVNLIQQFAEQTKLLALNAAIEAARAGEAGKGFAVVASEVRKLADQSTNATEEITSLIQSMEEISAKASKEFHDMLQKSQLNAAISLDSKQTFDSLMKEISNVNKALEEMKEEFNVLFSTLPQMEQSAEGFASISQETLASAEQMLSASKEQIEHMNNTHEIGMKLTGLASSLTSITAKFIIHSQKQSHL</sequence>
<protein>
    <submittedName>
        <fullName evidence="10">Methyl-accepting chemotaxis protein</fullName>
    </submittedName>
</protein>
<comment type="similarity">
    <text evidence="5">Belongs to the methyl-accepting chemotaxis (MCP) protein family.</text>
</comment>
<keyword evidence="7" id="KW-0812">Transmembrane</keyword>
<dbReference type="EMBL" id="JBHRZT010000020">
    <property type="protein sequence ID" value="MFC3882934.1"/>
    <property type="molecule type" value="Genomic_DNA"/>
</dbReference>
<dbReference type="SUPFAM" id="SSF58104">
    <property type="entry name" value="Methyl-accepting chemotaxis protein (MCP) signaling domain"/>
    <property type="match status" value="1"/>
</dbReference>
<evidence type="ECO:0000256" key="7">
    <source>
        <dbReference type="SAM" id="Phobius"/>
    </source>
</evidence>
<evidence type="ECO:0000256" key="6">
    <source>
        <dbReference type="PROSITE-ProRule" id="PRU00284"/>
    </source>
</evidence>
<organism evidence="10 11">
    <name type="scientific">Bacillus songklensis</name>
    <dbReference type="NCBI Taxonomy" id="1069116"/>
    <lineage>
        <taxon>Bacteria</taxon>
        <taxon>Bacillati</taxon>
        <taxon>Bacillota</taxon>
        <taxon>Bacilli</taxon>
        <taxon>Bacillales</taxon>
        <taxon>Bacillaceae</taxon>
        <taxon>Bacillus</taxon>
    </lineage>
</organism>
<dbReference type="InterPro" id="IPR003660">
    <property type="entry name" value="HAMP_dom"/>
</dbReference>
<dbReference type="PROSITE" id="PS50111">
    <property type="entry name" value="CHEMOTAXIS_TRANSDUC_2"/>
    <property type="match status" value="1"/>
</dbReference>
<feature type="domain" description="Methyl-accepting transducer" evidence="8">
    <location>
        <begin position="313"/>
        <end position="563"/>
    </location>
</feature>
<evidence type="ECO:0000256" key="3">
    <source>
        <dbReference type="ARBA" id="ARBA00023136"/>
    </source>
</evidence>
<dbReference type="Gene3D" id="6.10.340.10">
    <property type="match status" value="1"/>
</dbReference>
<feature type="domain" description="HAMP" evidence="9">
    <location>
        <begin position="241"/>
        <end position="294"/>
    </location>
</feature>
<evidence type="ECO:0000313" key="10">
    <source>
        <dbReference type="EMBL" id="MFC3882934.1"/>
    </source>
</evidence>
<dbReference type="PANTHER" id="PTHR32089">
    <property type="entry name" value="METHYL-ACCEPTING CHEMOTAXIS PROTEIN MCPB"/>
    <property type="match status" value="1"/>
</dbReference>
<dbReference type="Gene3D" id="1.10.287.950">
    <property type="entry name" value="Methyl-accepting chemotaxis protein"/>
    <property type="match status" value="1"/>
</dbReference>
<dbReference type="Pfam" id="PF00672">
    <property type="entry name" value="HAMP"/>
    <property type="match status" value="1"/>
</dbReference>
<dbReference type="SMART" id="SM00283">
    <property type="entry name" value="MA"/>
    <property type="match status" value="1"/>
</dbReference>
<dbReference type="PROSITE" id="PS50885">
    <property type="entry name" value="HAMP"/>
    <property type="match status" value="1"/>
</dbReference>
<reference evidence="11" key="1">
    <citation type="journal article" date="2019" name="Int. J. Syst. Evol. Microbiol.">
        <title>The Global Catalogue of Microorganisms (GCM) 10K type strain sequencing project: providing services to taxonomists for standard genome sequencing and annotation.</title>
        <authorList>
            <consortium name="The Broad Institute Genomics Platform"/>
            <consortium name="The Broad Institute Genome Sequencing Center for Infectious Disease"/>
            <person name="Wu L."/>
            <person name="Ma J."/>
        </authorList>
    </citation>
    <scope>NUCLEOTIDE SEQUENCE [LARGE SCALE GENOMIC DNA]</scope>
    <source>
        <strain evidence="11">CCUG 61889</strain>
    </source>
</reference>
<comment type="subcellular location">
    <subcellularLocation>
        <location evidence="1">Cell membrane</location>
    </subcellularLocation>
</comment>
<keyword evidence="3 7" id="KW-0472">Membrane</keyword>
<accession>A0ABV8AZ67</accession>
<dbReference type="SMART" id="SM00304">
    <property type="entry name" value="HAMP"/>
    <property type="match status" value="1"/>
</dbReference>
<dbReference type="CDD" id="cd06225">
    <property type="entry name" value="HAMP"/>
    <property type="match status" value="1"/>
</dbReference>
<dbReference type="Pfam" id="PF00015">
    <property type="entry name" value="MCPsignal"/>
    <property type="match status" value="1"/>
</dbReference>
<evidence type="ECO:0000256" key="4">
    <source>
        <dbReference type="ARBA" id="ARBA00023224"/>
    </source>
</evidence>
<proteinExistence type="inferred from homology"/>
<keyword evidence="7" id="KW-1133">Transmembrane helix</keyword>
<evidence type="ECO:0000259" key="8">
    <source>
        <dbReference type="PROSITE" id="PS50111"/>
    </source>
</evidence>
<keyword evidence="4 6" id="KW-0807">Transducer</keyword>
<name>A0ABV8AZ67_9BACI</name>
<dbReference type="PANTHER" id="PTHR32089:SF112">
    <property type="entry name" value="LYSOZYME-LIKE PROTEIN-RELATED"/>
    <property type="match status" value="1"/>
</dbReference>